<comment type="caution">
    <text evidence="1">The sequence shown here is derived from an EMBL/GenBank/DDBJ whole genome shotgun (WGS) entry which is preliminary data.</text>
</comment>
<keyword evidence="2" id="KW-1185">Reference proteome</keyword>
<sequence>MDTLSAAADILTILASAFSVGLEIRRARNAARTDNEEEETS</sequence>
<dbReference type="EMBL" id="BNED01000001">
    <property type="protein sequence ID" value="GHI74452.1"/>
    <property type="molecule type" value="Genomic_DNA"/>
</dbReference>
<organism evidence="1 2">
    <name type="scientific">Streptomyces spororaveus</name>
    <dbReference type="NCBI Taxonomy" id="284039"/>
    <lineage>
        <taxon>Bacteria</taxon>
        <taxon>Bacillati</taxon>
        <taxon>Actinomycetota</taxon>
        <taxon>Actinomycetes</taxon>
        <taxon>Kitasatosporales</taxon>
        <taxon>Streptomycetaceae</taxon>
        <taxon>Streptomyces</taxon>
    </lineage>
</organism>
<reference evidence="2" key="1">
    <citation type="submission" date="2023-07" db="EMBL/GenBank/DDBJ databases">
        <title>Whole genome shotgun sequence of Streptomyces spororaveus NBRC 15456.</title>
        <authorList>
            <person name="Komaki H."/>
            <person name="Tamura T."/>
        </authorList>
    </citation>
    <scope>NUCLEOTIDE SEQUENCE [LARGE SCALE GENOMIC DNA]</scope>
    <source>
        <strain evidence="2">NBRC 15456</strain>
    </source>
</reference>
<protein>
    <submittedName>
        <fullName evidence="1">Uncharacterized protein</fullName>
    </submittedName>
</protein>
<dbReference type="RefSeq" id="WP_272934799.1">
    <property type="nucleotide sequence ID" value="NZ_BAAATO010000053.1"/>
</dbReference>
<proteinExistence type="predicted"/>
<evidence type="ECO:0000313" key="2">
    <source>
        <dbReference type="Proteomes" id="UP000608522"/>
    </source>
</evidence>
<accession>A0ABQ3T241</accession>
<name>A0ABQ3T241_9ACTN</name>
<evidence type="ECO:0000313" key="1">
    <source>
        <dbReference type="EMBL" id="GHI74452.1"/>
    </source>
</evidence>
<dbReference type="Proteomes" id="UP000608522">
    <property type="component" value="Unassembled WGS sequence"/>
</dbReference>
<gene>
    <name evidence="1" type="ORF">Sspor_00130</name>
</gene>